<dbReference type="GeneID" id="36590709"/>
<dbReference type="AlphaFoldDB" id="A0A2J6TLI6"/>
<name>A0A2J6TLI6_9HELO</name>
<organism evidence="3 4">
    <name type="scientific">Hyaloscypha bicolor E</name>
    <dbReference type="NCBI Taxonomy" id="1095630"/>
    <lineage>
        <taxon>Eukaryota</taxon>
        <taxon>Fungi</taxon>
        <taxon>Dikarya</taxon>
        <taxon>Ascomycota</taxon>
        <taxon>Pezizomycotina</taxon>
        <taxon>Leotiomycetes</taxon>
        <taxon>Helotiales</taxon>
        <taxon>Hyaloscyphaceae</taxon>
        <taxon>Hyaloscypha</taxon>
        <taxon>Hyaloscypha bicolor</taxon>
    </lineage>
</organism>
<accession>A0A2J6TLI6</accession>
<dbReference type="InParanoid" id="A0A2J6TLI6"/>
<reference evidence="3 4" key="1">
    <citation type="submission" date="2016-04" db="EMBL/GenBank/DDBJ databases">
        <title>A degradative enzymes factory behind the ericoid mycorrhizal symbiosis.</title>
        <authorList>
            <consortium name="DOE Joint Genome Institute"/>
            <person name="Martino E."/>
            <person name="Morin E."/>
            <person name="Grelet G."/>
            <person name="Kuo A."/>
            <person name="Kohler A."/>
            <person name="Daghino S."/>
            <person name="Barry K."/>
            <person name="Choi C."/>
            <person name="Cichocki N."/>
            <person name="Clum A."/>
            <person name="Copeland A."/>
            <person name="Hainaut M."/>
            <person name="Haridas S."/>
            <person name="Labutti K."/>
            <person name="Lindquist E."/>
            <person name="Lipzen A."/>
            <person name="Khouja H.-R."/>
            <person name="Murat C."/>
            <person name="Ohm R."/>
            <person name="Olson A."/>
            <person name="Spatafora J."/>
            <person name="Veneault-Fourrey C."/>
            <person name="Henrissat B."/>
            <person name="Grigoriev I."/>
            <person name="Martin F."/>
            <person name="Perotto S."/>
        </authorList>
    </citation>
    <scope>NUCLEOTIDE SEQUENCE [LARGE SCALE GENOMIC DNA]</scope>
    <source>
        <strain evidence="3 4">E</strain>
    </source>
</reference>
<dbReference type="EMBL" id="KZ613777">
    <property type="protein sequence ID" value="PMD63848.1"/>
    <property type="molecule type" value="Genomic_DNA"/>
</dbReference>
<dbReference type="OrthoDB" id="10427108at2759"/>
<evidence type="ECO:0000313" key="3">
    <source>
        <dbReference type="EMBL" id="PMD63848.1"/>
    </source>
</evidence>
<keyword evidence="4" id="KW-1185">Reference proteome</keyword>
<feature type="region of interest" description="Disordered" evidence="2">
    <location>
        <begin position="392"/>
        <end position="423"/>
    </location>
</feature>
<evidence type="ECO:0000256" key="1">
    <source>
        <dbReference type="SAM" id="Coils"/>
    </source>
</evidence>
<proteinExistence type="predicted"/>
<dbReference type="RefSeq" id="XP_024740752.1">
    <property type="nucleotide sequence ID" value="XM_024882632.1"/>
</dbReference>
<sequence length="453" mass="51294">MAMATDLKTLHIQLSMAQGDALKHEGDKKAAESALALVNKELESHTKSSRILQAEHDRLKEDNENLQKKIQLQIENNNLTIKEMTGRQPLEAELNALREERDSLKKERDSLMKVAGDLQSQLKAIKEAQPADITPDQAKKGKEMQSFFDTLRQSKPAEAMIPESQVQGMVERAKQDLLAQATEEVKQMKYNWECMMAQKDAELTDARTANRSLYVEAVQLRGLNQSSNDNGAMFLMKEAQICNLMKANEDIEEKFKATRKAHNDLKLDFDYQKTKLKEAKELAAQNGAGWQEEKRLRQEADTRETKTYLDMKEAWAEMQAHFVKCGQAENRRIIKERTKIRSTPPNPRRPSQSPPTVEPSLATVPARNNDAPMPPFRFMPPYNNPPPAVTLKPAKLDTPKTTAKNNTPSIKKRKRQEEEDTLAGERGPKFFKVLGVVAAVGIFGKLGEKGYLW</sequence>
<gene>
    <name evidence="3" type="ORF">K444DRAFT_626340</name>
</gene>
<evidence type="ECO:0000313" key="4">
    <source>
        <dbReference type="Proteomes" id="UP000235371"/>
    </source>
</evidence>
<feature type="coiled-coil region" evidence="1">
    <location>
        <begin position="42"/>
        <end position="114"/>
    </location>
</feature>
<protein>
    <submittedName>
        <fullName evidence="3">Uncharacterized protein</fullName>
    </submittedName>
</protein>
<evidence type="ECO:0000256" key="2">
    <source>
        <dbReference type="SAM" id="MobiDB-lite"/>
    </source>
</evidence>
<feature type="compositionally biased region" description="Pro residues" evidence="2">
    <location>
        <begin position="344"/>
        <end position="357"/>
    </location>
</feature>
<keyword evidence="1" id="KW-0175">Coiled coil</keyword>
<feature type="compositionally biased region" description="Polar residues" evidence="2">
    <location>
        <begin position="399"/>
        <end position="409"/>
    </location>
</feature>
<feature type="region of interest" description="Disordered" evidence="2">
    <location>
        <begin position="336"/>
        <end position="370"/>
    </location>
</feature>
<dbReference type="Proteomes" id="UP000235371">
    <property type="component" value="Unassembled WGS sequence"/>
</dbReference>